<accession>A0A068ABS4</accession>
<name>A0A068ABS4_9GAMA</name>
<keyword evidence="2" id="KW-1185">Reference proteome</keyword>
<gene>
    <name evidence="1" type="ORF">ALHV2gp48</name>
</gene>
<dbReference type="RefSeq" id="YP_009044434.1">
    <property type="nucleotide sequence ID" value="NC_024382.1"/>
</dbReference>
<proteinExistence type="predicted"/>
<dbReference type="EMBL" id="KF274499">
    <property type="protein sequence ID" value="AIA62088.1"/>
    <property type="molecule type" value="Genomic_DNA"/>
</dbReference>
<dbReference type="GeneID" id="19735526"/>
<organism evidence="1 2">
    <name type="scientific">Alcelaphine gammaherpesvirus 2</name>
    <dbReference type="NCBI Taxonomy" id="138184"/>
    <lineage>
        <taxon>Viruses</taxon>
        <taxon>Duplodnaviria</taxon>
        <taxon>Heunggongvirae</taxon>
        <taxon>Peploviricota</taxon>
        <taxon>Herviviricetes</taxon>
        <taxon>Herpesvirales</taxon>
        <taxon>Orthoherpesviridae</taxon>
        <taxon>Gammaherpesvirinae</taxon>
        <taxon>Macavirus</taxon>
        <taxon>Macavirus alcelaphinegamma2</taxon>
    </lineage>
</organism>
<sequence>MDNNTLTLNCNHTSHGYVHYVYSTLSYLVFIGNAPGYPNCEDCIYDITFNSTSMLNISNNYFHISNATLGSPKSLGHPVSLSVIGEDRPWVAWAAVHAPGSNYTDDNSTARAVMRVTDPFNISWCAVYNMRSMEPTDAQDNSNCTEIPEELPVNNQKSSIHLNTYLLNSTFTVSVSLNASNISSQCSGNVSLENATSSVQIPCPTLPLTVSVKASTDNSQPGTAVNASVDIGWLLQNLTDTSLTVSTAHSNLTQKNCTTYRNISKTDTHRREENLYVLAKIPALVDHNDSFTLTWSPVLLNFRRNSSQFQLVLYDSNSSCVWTDTNNDTSMILVSMSCPHITAIISPNGEISVNVTGKFSKNANLSLAFLSSHGAEYAGVCFKPLKLAHGHLQVP</sequence>
<dbReference type="KEGG" id="vg:19735526"/>
<protein>
    <submittedName>
        <fullName evidence="1">A8</fullName>
    </submittedName>
</protein>
<evidence type="ECO:0000313" key="2">
    <source>
        <dbReference type="Proteomes" id="UP000168428"/>
    </source>
</evidence>
<dbReference type="OrthoDB" id="10782at10239"/>
<dbReference type="Proteomes" id="UP000168428">
    <property type="component" value="Segment"/>
</dbReference>
<evidence type="ECO:0000313" key="1">
    <source>
        <dbReference type="EMBL" id="AIA62088.1"/>
    </source>
</evidence>
<reference evidence="1 2" key="1">
    <citation type="journal article" date="2014" name="Vet. Microbiol.">
        <title>Malignant catarrhal fever in American bison (Bison bison) experimentally infected with alcelaphine herpesvirus 2.</title>
        <authorList>
            <person name="Taus N.S."/>
            <person name="O'Toole D."/>
            <person name="Herndon D.R."/>
            <person name="Cunha C.W."/>
            <person name="Warg J.V."/>
            <person name="Seal B.S."/>
            <person name="Brooking A."/>
            <person name="Li H."/>
        </authorList>
    </citation>
    <scope>NUCLEOTIDE SEQUENCE [LARGE SCALE GENOMIC DNA]</scope>
    <source>
        <strain evidence="1">Topi-AlHV-2</strain>
    </source>
</reference>